<dbReference type="GO" id="GO:0098793">
    <property type="term" value="C:presynapse"/>
    <property type="evidence" value="ECO:0007669"/>
    <property type="project" value="GOC"/>
</dbReference>
<dbReference type="AlphaFoldDB" id="A0A6P3HDH3"/>
<organism evidence="2 3">
    <name type="scientific">Bison bison bison</name>
    <name type="common">North American plains bison</name>
    <dbReference type="NCBI Taxonomy" id="43346"/>
    <lineage>
        <taxon>Eukaryota</taxon>
        <taxon>Metazoa</taxon>
        <taxon>Chordata</taxon>
        <taxon>Craniata</taxon>
        <taxon>Vertebrata</taxon>
        <taxon>Euteleostomi</taxon>
        <taxon>Mammalia</taxon>
        <taxon>Eutheria</taxon>
        <taxon>Laurasiatheria</taxon>
        <taxon>Artiodactyla</taxon>
        <taxon>Ruminantia</taxon>
        <taxon>Pecora</taxon>
        <taxon>Bovidae</taxon>
        <taxon>Bovinae</taxon>
        <taxon>Bison</taxon>
    </lineage>
</organism>
<name>A0A6P3HDH3_BISBB</name>
<feature type="region of interest" description="Disordered" evidence="1">
    <location>
        <begin position="36"/>
        <end position="68"/>
    </location>
</feature>
<dbReference type="GO" id="GO:0051028">
    <property type="term" value="P:mRNA transport"/>
    <property type="evidence" value="ECO:0007669"/>
    <property type="project" value="TreeGrafter"/>
</dbReference>
<dbReference type="GO" id="GO:0043005">
    <property type="term" value="C:neuron projection"/>
    <property type="evidence" value="ECO:0007669"/>
    <property type="project" value="TreeGrafter"/>
</dbReference>
<evidence type="ECO:0000256" key="1">
    <source>
        <dbReference type="SAM" id="MobiDB-lite"/>
    </source>
</evidence>
<proteinExistence type="predicted"/>
<sequence>MIIDTIMVLSKILKMDPFFPLLCFVFFTKEMMPPNSLPSSNSRVGPIPSEDKKHTDIKENSTHFSQPNSTKVQRVLVVSSIVAGESQKPELKAWQGMVPFVFVGTKDSIANATVLLDYHLNYLKVRTGRTLTLNLFALK</sequence>
<dbReference type="GO" id="GO:0005634">
    <property type="term" value="C:nucleus"/>
    <property type="evidence" value="ECO:0007669"/>
    <property type="project" value="TreeGrafter"/>
</dbReference>
<gene>
    <name evidence="3" type="primary">LOC104990603</name>
</gene>
<evidence type="ECO:0000313" key="3">
    <source>
        <dbReference type="RefSeq" id="XP_010841073.1"/>
    </source>
</evidence>
<protein>
    <submittedName>
        <fullName evidence="3">Fragile X mental retardation protein 1-like</fullName>
    </submittedName>
</protein>
<accession>A0A6P3HDH3</accession>
<dbReference type="GO" id="GO:0045727">
    <property type="term" value="P:positive regulation of translation"/>
    <property type="evidence" value="ECO:0007669"/>
    <property type="project" value="TreeGrafter"/>
</dbReference>
<dbReference type="GO" id="GO:0010494">
    <property type="term" value="C:cytoplasmic stress granule"/>
    <property type="evidence" value="ECO:0007669"/>
    <property type="project" value="TreeGrafter"/>
</dbReference>
<evidence type="ECO:0000313" key="2">
    <source>
        <dbReference type="Proteomes" id="UP000515208"/>
    </source>
</evidence>
<dbReference type="GeneID" id="104990603"/>
<dbReference type="PANTHER" id="PTHR10603:SF4">
    <property type="entry name" value="FRAGILE X MESSENGER RIBONUCLEOPROTEIN 1"/>
    <property type="match status" value="1"/>
</dbReference>
<dbReference type="GO" id="GO:0003730">
    <property type="term" value="F:mRNA 3'-UTR binding"/>
    <property type="evidence" value="ECO:0007669"/>
    <property type="project" value="TreeGrafter"/>
</dbReference>
<dbReference type="RefSeq" id="XP_010841073.1">
    <property type="nucleotide sequence ID" value="XM_010842771.1"/>
</dbReference>
<dbReference type="GO" id="GO:0048513">
    <property type="term" value="P:animal organ development"/>
    <property type="evidence" value="ECO:0007669"/>
    <property type="project" value="TreeGrafter"/>
</dbReference>
<dbReference type="GO" id="GO:0099577">
    <property type="term" value="P:regulation of translation at presynapse, modulating synaptic transmission"/>
    <property type="evidence" value="ECO:0007669"/>
    <property type="project" value="TreeGrafter"/>
</dbReference>
<dbReference type="Gene3D" id="3.30.1370.10">
    <property type="entry name" value="K Homology domain, type 1"/>
    <property type="match status" value="1"/>
</dbReference>
<feature type="compositionally biased region" description="Basic and acidic residues" evidence="1">
    <location>
        <begin position="49"/>
        <end position="61"/>
    </location>
</feature>
<dbReference type="InterPro" id="IPR040148">
    <property type="entry name" value="FMR1"/>
</dbReference>
<dbReference type="KEGG" id="bbis:104990603"/>
<dbReference type="GO" id="GO:0048170">
    <property type="term" value="P:positive regulation of long-term neuronal synaptic plasticity"/>
    <property type="evidence" value="ECO:0007669"/>
    <property type="project" value="TreeGrafter"/>
</dbReference>
<dbReference type="GO" id="GO:0043488">
    <property type="term" value="P:regulation of mRNA stability"/>
    <property type="evidence" value="ECO:0007669"/>
    <property type="project" value="TreeGrafter"/>
</dbReference>
<dbReference type="Proteomes" id="UP000515208">
    <property type="component" value="Unplaced"/>
</dbReference>
<dbReference type="InterPro" id="IPR036612">
    <property type="entry name" value="KH_dom_type_1_sf"/>
</dbReference>
<reference evidence="3" key="1">
    <citation type="submission" date="2025-08" db="UniProtKB">
        <authorList>
            <consortium name="RefSeq"/>
        </authorList>
    </citation>
    <scope>IDENTIFICATION</scope>
    <source>
        <tissue evidence="3">Blood</tissue>
    </source>
</reference>
<dbReference type="FunFam" id="3.30.1370.10:FF:000034">
    <property type="entry name" value="synaptic functional regulator FMR1 isoform X2"/>
    <property type="match status" value="1"/>
</dbReference>
<dbReference type="PANTHER" id="PTHR10603">
    <property type="entry name" value="FRAGILE X MENTAL RETARDATION SYNDROME-RELATED PROTEIN"/>
    <property type="match status" value="1"/>
</dbReference>
<dbReference type="GO" id="GO:0045182">
    <property type="term" value="F:translation regulator activity"/>
    <property type="evidence" value="ECO:0007669"/>
    <property type="project" value="TreeGrafter"/>
</dbReference>
<keyword evidence="2" id="KW-1185">Reference proteome</keyword>